<proteinExistence type="predicted"/>
<name>A0ABR7VW78_VIRHA</name>
<evidence type="ECO:0000313" key="1">
    <source>
        <dbReference type="EMBL" id="MBD1224812.1"/>
    </source>
</evidence>
<dbReference type="EMBL" id="JACWEZ010000028">
    <property type="protein sequence ID" value="MBD1224812.1"/>
    <property type="molecule type" value="Genomic_DNA"/>
</dbReference>
<evidence type="ECO:0000313" key="2">
    <source>
        <dbReference type="Proteomes" id="UP000621631"/>
    </source>
</evidence>
<reference evidence="1 2" key="1">
    <citation type="submission" date="2020-09" db="EMBL/GenBank/DDBJ databases">
        <title>Draft Genome Sequences of Oil-Oxidizing Bacteria Halomonas titanicae, Marinobacter lutaoensis, and Virgibacillus halodenitrificans Isolated from Highly Saline Environments.</title>
        <authorList>
            <person name="Grouzdev D.S."/>
            <person name="Sokolova D.S."/>
            <person name="Semenova E.M."/>
            <person name="Borzenkov I.A."/>
            <person name="Bidzhieva S.K."/>
            <person name="Poltaraus A.B."/>
            <person name="Nazina T.N."/>
        </authorList>
    </citation>
    <scope>NUCLEOTIDE SEQUENCE [LARGE SCALE GENOMIC DNA]</scope>
    <source>
        <strain evidence="1 2">VKM B-3472D</strain>
    </source>
</reference>
<protein>
    <submittedName>
        <fullName evidence="1">Uncharacterized protein</fullName>
    </submittedName>
</protein>
<gene>
    <name evidence="1" type="ORF">IC602_19545</name>
</gene>
<dbReference type="Proteomes" id="UP000621631">
    <property type="component" value="Unassembled WGS sequence"/>
</dbReference>
<keyword evidence="2" id="KW-1185">Reference proteome</keyword>
<sequence length="246" mass="28581">MRYILISCFMIYFLLFTQVTLADERMKEVTINSYHVDLQQNGTKENIHLKGNPFSKQSAYYPRIWAEIKEDSSKVRKIELGGGYKPSLKFIDYNHNQKEDILYQSSTTENESEVFNYKLISIKKDNIEEIRLPKREYMELTFKDNFYLTVKSTPQLSPLSIDISNRSKELTRLGIYSSNGKVLKEKPVINRHITSFDPIELSGGKGYGLKSKMKLSLSSSSTHLGVIETLWYFKDGKWTILKTNLM</sequence>
<organism evidence="1 2">
    <name type="scientific">Virgibacillus halodenitrificans</name>
    <name type="common">Bacillus halodenitrificans</name>
    <dbReference type="NCBI Taxonomy" id="1482"/>
    <lineage>
        <taxon>Bacteria</taxon>
        <taxon>Bacillati</taxon>
        <taxon>Bacillota</taxon>
        <taxon>Bacilli</taxon>
        <taxon>Bacillales</taxon>
        <taxon>Bacillaceae</taxon>
        <taxon>Virgibacillus</taxon>
    </lineage>
</organism>
<comment type="caution">
    <text evidence="1">The sequence shown here is derived from an EMBL/GenBank/DDBJ whole genome shotgun (WGS) entry which is preliminary data.</text>
</comment>
<accession>A0ABR7VW78</accession>
<dbReference type="RefSeq" id="WP_160949726.1">
    <property type="nucleotide sequence ID" value="NZ_JACWEZ010000028.1"/>
</dbReference>